<evidence type="ECO:0000256" key="1">
    <source>
        <dbReference type="ARBA" id="ARBA00004826"/>
    </source>
</evidence>
<dbReference type="NCBIfam" id="NF002995">
    <property type="entry name" value="PRK03759.1"/>
    <property type="match status" value="1"/>
</dbReference>
<keyword evidence="7" id="KW-0464">Manganese</keyword>
<dbReference type="GO" id="GO:0046872">
    <property type="term" value="F:metal ion binding"/>
    <property type="evidence" value="ECO:0007669"/>
    <property type="project" value="UniProtKB-KW"/>
</dbReference>
<gene>
    <name evidence="13" type="ORF">C7T94_09340</name>
</gene>
<dbReference type="NCBIfam" id="TIGR02150">
    <property type="entry name" value="IPP_isom_1"/>
    <property type="match status" value="1"/>
</dbReference>
<comment type="pathway">
    <text evidence="1">Isoprenoid biosynthesis; dimethylallyl diphosphate biosynthesis; dimethylallyl diphosphate from isopentenyl diphosphate: step 1/1.</text>
</comment>
<name>A0A2T3HK95_9SPHI</name>
<feature type="active site" evidence="11">
    <location>
        <position position="68"/>
    </location>
</feature>
<keyword evidence="14" id="KW-1185">Reference proteome</keyword>
<keyword evidence="9 13" id="KW-0413">Isomerase</keyword>
<evidence type="ECO:0000256" key="2">
    <source>
        <dbReference type="ARBA" id="ARBA00007579"/>
    </source>
</evidence>
<keyword evidence="8" id="KW-0414">Isoprene biosynthesis</keyword>
<evidence type="ECO:0000259" key="12">
    <source>
        <dbReference type="PROSITE" id="PS51462"/>
    </source>
</evidence>
<dbReference type="AlphaFoldDB" id="A0A2T3HK95"/>
<organism evidence="13 14">
    <name type="scientific">Pedobacter yulinensis</name>
    <dbReference type="NCBI Taxonomy" id="2126353"/>
    <lineage>
        <taxon>Bacteria</taxon>
        <taxon>Pseudomonadati</taxon>
        <taxon>Bacteroidota</taxon>
        <taxon>Sphingobacteriia</taxon>
        <taxon>Sphingobacteriales</taxon>
        <taxon>Sphingobacteriaceae</taxon>
        <taxon>Pedobacter</taxon>
    </lineage>
</organism>
<reference evidence="13 14" key="1">
    <citation type="submission" date="2018-03" db="EMBL/GenBank/DDBJ databases">
        <authorList>
            <person name="Keele B.F."/>
        </authorList>
    </citation>
    <scope>NUCLEOTIDE SEQUENCE [LARGE SCALE GENOMIC DNA]</scope>
    <source>
        <strain evidence="13 14">YL28-9</strain>
    </source>
</reference>
<dbReference type="GO" id="GO:0050992">
    <property type="term" value="P:dimethylallyl diphosphate biosynthetic process"/>
    <property type="evidence" value="ECO:0007669"/>
    <property type="project" value="UniProtKB-UniPathway"/>
</dbReference>
<comment type="similarity">
    <text evidence="2">Belongs to the IPP isomerase type 1 family.</text>
</comment>
<dbReference type="PIRSF" id="PIRSF018427">
    <property type="entry name" value="Isopntndiph_ism"/>
    <property type="match status" value="1"/>
</dbReference>
<dbReference type="Gene3D" id="3.90.79.10">
    <property type="entry name" value="Nucleoside Triphosphate Pyrophosphohydrolase"/>
    <property type="match status" value="1"/>
</dbReference>
<dbReference type="HAMAP" id="MF_00202">
    <property type="entry name" value="Idi"/>
    <property type="match status" value="1"/>
</dbReference>
<comment type="caution">
    <text evidence="13">The sequence shown here is derived from an EMBL/GenBank/DDBJ whole genome shotgun (WGS) entry which is preliminary data.</text>
</comment>
<dbReference type="OrthoDB" id="9809458at2"/>
<evidence type="ECO:0000313" key="14">
    <source>
        <dbReference type="Proteomes" id="UP000240912"/>
    </source>
</evidence>
<feature type="domain" description="Nudix hydrolase" evidence="12">
    <location>
        <begin position="31"/>
        <end position="163"/>
    </location>
</feature>
<evidence type="ECO:0000256" key="5">
    <source>
        <dbReference type="ARBA" id="ARBA00022723"/>
    </source>
</evidence>
<keyword evidence="4" id="KW-0963">Cytoplasm</keyword>
<evidence type="ECO:0000256" key="3">
    <source>
        <dbReference type="ARBA" id="ARBA00012057"/>
    </source>
</evidence>
<dbReference type="PANTHER" id="PTHR10885">
    <property type="entry name" value="ISOPENTENYL-DIPHOSPHATE DELTA-ISOMERASE"/>
    <property type="match status" value="1"/>
</dbReference>
<dbReference type="SUPFAM" id="SSF55811">
    <property type="entry name" value="Nudix"/>
    <property type="match status" value="1"/>
</dbReference>
<dbReference type="InterPro" id="IPR000086">
    <property type="entry name" value="NUDIX_hydrolase_dom"/>
</dbReference>
<dbReference type="UniPathway" id="UPA00059">
    <property type="reaction ID" value="UER00104"/>
</dbReference>
<dbReference type="EMBL" id="PYLS01000005">
    <property type="protein sequence ID" value="PST82833.1"/>
    <property type="molecule type" value="Genomic_DNA"/>
</dbReference>
<dbReference type="InterPro" id="IPR056375">
    <property type="entry name" value="Idi_bact"/>
</dbReference>
<dbReference type="EC" id="5.3.3.2" evidence="3 10"/>
<evidence type="ECO:0000256" key="10">
    <source>
        <dbReference type="NCBIfam" id="TIGR02150"/>
    </source>
</evidence>
<dbReference type="InterPro" id="IPR011876">
    <property type="entry name" value="IsopentenylPP_isomerase_typ1"/>
</dbReference>
<dbReference type="GO" id="GO:0009240">
    <property type="term" value="P:isopentenyl diphosphate biosynthetic process"/>
    <property type="evidence" value="ECO:0007669"/>
    <property type="project" value="TreeGrafter"/>
</dbReference>
<sequence length="172" mass="20044">MTSEVEHVILVDEQDQEIGVMEKMQAHREGRLHRAFSIFIFNSDGQMMLHKRAANKYHSPGLWSNACCSHPRPGEDVLQAANRRLQEEMGFTCRLSPAFKFSYRASLDQGMTENEFDHVLTGRYTGSPVLNPDEVAEWKWMDTGLLYEDLQLNPDHYTYWFKAAFPVWLRLM</sequence>
<feature type="active site" evidence="11">
    <location>
        <position position="115"/>
    </location>
</feature>
<dbReference type="GO" id="GO:0004452">
    <property type="term" value="F:isopentenyl-diphosphate delta-isomerase activity"/>
    <property type="evidence" value="ECO:0007669"/>
    <property type="project" value="UniProtKB-UniRule"/>
</dbReference>
<dbReference type="PROSITE" id="PS51462">
    <property type="entry name" value="NUDIX"/>
    <property type="match status" value="1"/>
</dbReference>
<evidence type="ECO:0000256" key="7">
    <source>
        <dbReference type="ARBA" id="ARBA00023211"/>
    </source>
</evidence>
<accession>A0A2T3HK95</accession>
<protein>
    <recommendedName>
        <fullName evidence="3 10">Isopentenyl-diphosphate delta-isomerase</fullName>
        <ecNumber evidence="3 10">5.3.3.2</ecNumber>
    </recommendedName>
</protein>
<dbReference type="PANTHER" id="PTHR10885:SF0">
    <property type="entry name" value="ISOPENTENYL-DIPHOSPHATE DELTA-ISOMERASE"/>
    <property type="match status" value="1"/>
</dbReference>
<evidence type="ECO:0000256" key="6">
    <source>
        <dbReference type="ARBA" id="ARBA00022842"/>
    </source>
</evidence>
<evidence type="ECO:0000256" key="4">
    <source>
        <dbReference type="ARBA" id="ARBA00022490"/>
    </source>
</evidence>
<evidence type="ECO:0000256" key="9">
    <source>
        <dbReference type="ARBA" id="ARBA00023235"/>
    </source>
</evidence>
<proteinExistence type="inferred from homology"/>
<evidence type="ECO:0000313" key="13">
    <source>
        <dbReference type="EMBL" id="PST82833.1"/>
    </source>
</evidence>
<dbReference type="CDD" id="cd02885">
    <property type="entry name" value="NUDIX_IPP_Isomerase"/>
    <property type="match status" value="1"/>
</dbReference>
<keyword evidence="5" id="KW-0479">Metal-binding</keyword>
<dbReference type="GO" id="GO:0005737">
    <property type="term" value="C:cytoplasm"/>
    <property type="evidence" value="ECO:0007669"/>
    <property type="project" value="TreeGrafter"/>
</dbReference>
<dbReference type="Proteomes" id="UP000240912">
    <property type="component" value="Unassembled WGS sequence"/>
</dbReference>
<evidence type="ECO:0000256" key="11">
    <source>
        <dbReference type="PIRSR" id="PIRSR018427-1"/>
    </source>
</evidence>
<dbReference type="Pfam" id="PF00293">
    <property type="entry name" value="NUDIX"/>
    <property type="match status" value="1"/>
</dbReference>
<keyword evidence="6" id="KW-0460">Magnesium</keyword>
<evidence type="ECO:0000256" key="8">
    <source>
        <dbReference type="ARBA" id="ARBA00023229"/>
    </source>
</evidence>
<dbReference type="InterPro" id="IPR015797">
    <property type="entry name" value="NUDIX_hydrolase-like_dom_sf"/>
</dbReference>